<evidence type="ECO:0000256" key="8">
    <source>
        <dbReference type="ARBA" id="ARBA00040505"/>
    </source>
</evidence>
<dbReference type="EC" id="2.7.1.81" evidence="7"/>
<evidence type="ECO:0000256" key="7">
    <source>
        <dbReference type="ARBA" id="ARBA00038873"/>
    </source>
</evidence>
<evidence type="ECO:0000259" key="9">
    <source>
        <dbReference type="Pfam" id="PF01636"/>
    </source>
</evidence>
<gene>
    <name evidence="10" type="ORF">H5V43_11085</name>
</gene>
<sequence>MTAPDGSQFLLKISNPAEAREIVHLQNAVLNHLKEAAPSLPVPHPVAALDGRYHTDISLADGRASILRMLTFLPGTPLVASPRTTALRQALGRCLASLDRALHDFVHPAAEHDLLWNVAAAHRLAGMIDSIADPARRVLVRRFMDHYETNTLPALTKLRAQVIHNDFNLGNVLVRPDRTDEVAAIIDFGDVIHGPLVGEIATAAAYQLVDGPDPLRNAAEMIGAYHGRLQLEPGEQTVMLDLVMARLVITVLITEWRATRYPENRAYIMRNNGLAWAGLDHIDQLPRAEASRRLLQFCQSGDNE</sequence>
<evidence type="ECO:0000256" key="3">
    <source>
        <dbReference type="ARBA" id="ARBA00022679"/>
    </source>
</evidence>
<dbReference type="Pfam" id="PF01636">
    <property type="entry name" value="APH"/>
    <property type="match status" value="1"/>
</dbReference>
<organism evidence="10 11">
    <name type="scientific">Sphingobium fuliginis (strain ATCC 27551)</name>
    <dbReference type="NCBI Taxonomy" id="336203"/>
    <lineage>
        <taxon>Bacteria</taxon>
        <taxon>Pseudomonadati</taxon>
        <taxon>Pseudomonadota</taxon>
        <taxon>Alphaproteobacteria</taxon>
        <taxon>Sphingomonadales</taxon>
        <taxon>Sphingomonadaceae</taxon>
        <taxon>Sphingobium</taxon>
    </lineage>
</organism>
<comment type="subcellular location">
    <subcellularLocation>
        <location evidence="1">Cytoplasm</location>
    </subcellularLocation>
</comment>
<dbReference type="InterPro" id="IPR002575">
    <property type="entry name" value="Aminoglycoside_PTrfase"/>
</dbReference>
<dbReference type="KEGG" id="sbar:H5V43_11085"/>
<protein>
    <recommendedName>
        <fullName evidence="8">Hydroxylysine kinase</fullName>
        <ecNumber evidence="7">2.7.1.81</ecNumber>
    </recommendedName>
</protein>
<proteinExistence type="predicted"/>
<keyword evidence="4" id="KW-0418">Kinase</keyword>
<evidence type="ECO:0000256" key="6">
    <source>
        <dbReference type="ARBA" id="ARBA00037368"/>
    </source>
</evidence>
<accession>A0A7M2GF76</accession>
<dbReference type="Gene3D" id="3.90.1200.10">
    <property type="match status" value="1"/>
</dbReference>
<dbReference type="EMBL" id="CP060035">
    <property type="protein sequence ID" value="QOT70679.1"/>
    <property type="molecule type" value="Genomic_DNA"/>
</dbReference>
<comment type="function">
    <text evidence="6">Catalyzes the GTP-dependent phosphorylation of 5-hydroxy-L-lysine.</text>
</comment>
<comment type="catalytic activity">
    <reaction evidence="5">
        <text>(5R)-5-hydroxy-L-lysine + GTP = (5R)-5-phosphooxy-L-lysine + GDP + H(+)</text>
        <dbReference type="Rhea" id="RHEA:19049"/>
        <dbReference type="ChEBI" id="CHEBI:15378"/>
        <dbReference type="ChEBI" id="CHEBI:37565"/>
        <dbReference type="ChEBI" id="CHEBI:57882"/>
        <dbReference type="ChEBI" id="CHEBI:58189"/>
        <dbReference type="ChEBI" id="CHEBI:58357"/>
        <dbReference type="EC" id="2.7.1.81"/>
    </reaction>
</comment>
<keyword evidence="2" id="KW-0963">Cytoplasm</keyword>
<reference evidence="11" key="1">
    <citation type="submission" date="2020-08" db="EMBL/GenBank/DDBJ databases">
        <title>Complete genome sequence of Sphingobium barthaii strain KK22, a high-molecular-weight polycyclic aromatic hydrocarbon-degrading soil bacterium.</title>
        <authorList>
            <person name="Mori J.F."/>
            <person name="Kanaly R.A."/>
        </authorList>
    </citation>
    <scope>NUCLEOTIDE SEQUENCE [LARGE SCALE GENOMIC DNA]</scope>
    <source>
        <strain evidence="11">KK22</strain>
    </source>
</reference>
<keyword evidence="3 10" id="KW-0808">Transferase</keyword>
<dbReference type="AlphaFoldDB" id="A0A7M2GF76"/>
<evidence type="ECO:0000256" key="4">
    <source>
        <dbReference type="ARBA" id="ARBA00022777"/>
    </source>
</evidence>
<feature type="domain" description="Aminoglycoside phosphotransferase" evidence="9">
    <location>
        <begin position="7"/>
        <end position="217"/>
    </location>
</feature>
<dbReference type="GO" id="GO:0005737">
    <property type="term" value="C:cytoplasm"/>
    <property type="evidence" value="ECO:0007669"/>
    <property type="project" value="UniProtKB-SubCell"/>
</dbReference>
<dbReference type="PANTHER" id="PTHR21064:SF1">
    <property type="entry name" value="HYDROXYLYSINE KINASE"/>
    <property type="match status" value="1"/>
</dbReference>
<evidence type="ECO:0000256" key="5">
    <source>
        <dbReference type="ARBA" id="ARBA00036820"/>
    </source>
</evidence>
<dbReference type="InterPro" id="IPR050249">
    <property type="entry name" value="Pseudomonas-type_ThrB"/>
</dbReference>
<dbReference type="Proteomes" id="UP000593663">
    <property type="component" value="Chromosome 1"/>
</dbReference>
<evidence type="ECO:0000256" key="2">
    <source>
        <dbReference type="ARBA" id="ARBA00022490"/>
    </source>
</evidence>
<evidence type="ECO:0000313" key="11">
    <source>
        <dbReference type="Proteomes" id="UP000593663"/>
    </source>
</evidence>
<dbReference type="SUPFAM" id="SSF56112">
    <property type="entry name" value="Protein kinase-like (PK-like)"/>
    <property type="match status" value="1"/>
</dbReference>
<evidence type="ECO:0000313" key="10">
    <source>
        <dbReference type="EMBL" id="QOT70679.1"/>
    </source>
</evidence>
<name>A0A7M2GF76_SPHSA</name>
<evidence type="ECO:0000256" key="1">
    <source>
        <dbReference type="ARBA" id="ARBA00004496"/>
    </source>
</evidence>
<dbReference type="GO" id="GO:0047992">
    <property type="term" value="F:hydroxylysine kinase activity"/>
    <property type="evidence" value="ECO:0007669"/>
    <property type="project" value="UniProtKB-EC"/>
</dbReference>
<dbReference type="PANTHER" id="PTHR21064">
    <property type="entry name" value="AMINOGLYCOSIDE PHOSPHOTRANSFERASE DOMAIN-CONTAINING PROTEIN-RELATED"/>
    <property type="match status" value="1"/>
</dbReference>
<dbReference type="InterPro" id="IPR011009">
    <property type="entry name" value="Kinase-like_dom_sf"/>
</dbReference>